<dbReference type="SUPFAM" id="SSF53649">
    <property type="entry name" value="Alkaline phosphatase-like"/>
    <property type="match status" value="1"/>
</dbReference>
<dbReference type="PRINTS" id="PR00113">
    <property type="entry name" value="ALKPHPHTASE"/>
</dbReference>
<evidence type="ECO:0000256" key="3">
    <source>
        <dbReference type="ARBA" id="ARBA00022723"/>
    </source>
</evidence>
<comment type="cofactor">
    <cofactor evidence="8">
        <name>Zn(2+)</name>
        <dbReference type="ChEBI" id="CHEBI:29105"/>
    </cofactor>
    <text evidence="8">Binds 2 Zn(2+) ions.</text>
</comment>
<feature type="binding site" evidence="8">
    <location>
        <position position="143"/>
    </location>
    <ligand>
        <name>Mg(2+)</name>
        <dbReference type="ChEBI" id="CHEBI:18420"/>
    </ligand>
</feature>
<comment type="cofactor">
    <cofactor evidence="8">
        <name>Mg(2+)</name>
        <dbReference type="ChEBI" id="CHEBI:18420"/>
    </cofactor>
    <text evidence="8">Binds 1 Mg(2+) ion.</text>
</comment>
<keyword evidence="5 8" id="KW-0862">Zinc</keyword>
<evidence type="ECO:0000256" key="5">
    <source>
        <dbReference type="ARBA" id="ARBA00022833"/>
    </source>
</evidence>
<dbReference type="InterPro" id="IPR017850">
    <property type="entry name" value="Alkaline_phosphatase_core_sf"/>
</dbReference>
<feature type="binding site" evidence="8">
    <location>
        <position position="257"/>
    </location>
    <ligand>
        <name>Mg(2+)</name>
        <dbReference type="ChEBI" id="CHEBI:18420"/>
    </ligand>
</feature>
<evidence type="ECO:0000256" key="7">
    <source>
        <dbReference type="PIRSR" id="PIRSR601952-1"/>
    </source>
</evidence>
<comment type="similarity">
    <text evidence="1 9">Belongs to the alkaline phosphatase family.</text>
</comment>
<organism evidence="11 12">
    <name type="scientific">Salegentibacter flavus</name>
    <dbReference type="NCBI Taxonomy" id="287099"/>
    <lineage>
        <taxon>Bacteria</taxon>
        <taxon>Pseudomonadati</taxon>
        <taxon>Bacteroidota</taxon>
        <taxon>Flavobacteriia</taxon>
        <taxon>Flavobacteriales</taxon>
        <taxon>Flavobacteriaceae</taxon>
        <taxon>Salegentibacter</taxon>
    </lineage>
</organism>
<feature type="binding site" evidence="8">
    <location>
        <position position="262"/>
    </location>
    <ligand>
        <name>Zn(2+)</name>
        <dbReference type="ChEBI" id="CHEBI:29105"/>
        <label>2</label>
    </ligand>
</feature>
<dbReference type="PROSITE" id="PS51257">
    <property type="entry name" value="PROKAR_LIPOPROTEIN"/>
    <property type="match status" value="1"/>
</dbReference>
<evidence type="ECO:0000256" key="4">
    <source>
        <dbReference type="ARBA" id="ARBA00022801"/>
    </source>
</evidence>
<dbReference type="InterPro" id="IPR001952">
    <property type="entry name" value="Alkaline_phosphatase"/>
</dbReference>
<feature type="chain" id="PRO_5011459225" evidence="10">
    <location>
        <begin position="22"/>
        <end position="366"/>
    </location>
</feature>
<name>A0A1I5D0D9_9FLAO</name>
<keyword evidence="6 8" id="KW-0460">Magnesium</keyword>
<feature type="active site" description="Phosphoserine intermediate" evidence="7">
    <location>
        <position position="90"/>
    </location>
</feature>
<evidence type="ECO:0000256" key="8">
    <source>
        <dbReference type="PIRSR" id="PIRSR601952-2"/>
    </source>
</evidence>
<dbReference type="PROSITE" id="PS00123">
    <property type="entry name" value="ALKALINE_PHOSPHATASE"/>
    <property type="match status" value="1"/>
</dbReference>
<dbReference type="InterPro" id="IPR018299">
    <property type="entry name" value="Alkaline_phosphatase_AS"/>
</dbReference>
<dbReference type="RefSeq" id="WP_175494821.1">
    <property type="nucleotide sequence ID" value="NZ_FOVL01000027.1"/>
</dbReference>
<evidence type="ECO:0000256" key="10">
    <source>
        <dbReference type="SAM" id="SignalP"/>
    </source>
</evidence>
<dbReference type="EMBL" id="FOVL01000027">
    <property type="protein sequence ID" value="SFN92698.1"/>
    <property type="molecule type" value="Genomic_DNA"/>
</dbReference>
<evidence type="ECO:0000256" key="6">
    <source>
        <dbReference type="ARBA" id="ARBA00022842"/>
    </source>
</evidence>
<dbReference type="Proteomes" id="UP000199153">
    <property type="component" value="Unassembled WGS sequence"/>
</dbReference>
<keyword evidence="2" id="KW-0597">Phosphoprotein</keyword>
<evidence type="ECO:0000313" key="11">
    <source>
        <dbReference type="EMBL" id="SFN92698.1"/>
    </source>
</evidence>
<dbReference type="CDD" id="cd16012">
    <property type="entry name" value="ALP"/>
    <property type="match status" value="1"/>
</dbReference>
<keyword evidence="10" id="KW-0732">Signal</keyword>
<evidence type="ECO:0000256" key="2">
    <source>
        <dbReference type="ARBA" id="ARBA00022553"/>
    </source>
</evidence>
<feature type="binding site" evidence="8">
    <location>
        <position position="141"/>
    </location>
    <ligand>
        <name>Mg(2+)</name>
        <dbReference type="ChEBI" id="CHEBI:18420"/>
    </ligand>
</feature>
<evidence type="ECO:0000256" key="1">
    <source>
        <dbReference type="ARBA" id="ARBA00005984"/>
    </source>
</evidence>
<feature type="binding site" evidence="8">
    <location>
        <position position="49"/>
    </location>
    <ligand>
        <name>Mg(2+)</name>
        <dbReference type="ChEBI" id="CHEBI:18420"/>
    </ligand>
</feature>
<dbReference type="SMART" id="SM00098">
    <property type="entry name" value="alkPPc"/>
    <property type="match status" value="1"/>
</dbReference>
<dbReference type="STRING" id="287099.SAMN05660413_03105"/>
<keyword evidence="3 8" id="KW-0479">Metal-binding</keyword>
<proteinExistence type="inferred from homology"/>
<protein>
    <submittedName>
        <fullName evidence="11">Alkaline phosphatase</fullName>
    </submittedName>
</protein>
<evidence type="ECO:0000313" key="12">
    <source>
        <dbReference type="Proteomes" id="UP000199153"/>
    </source>
</evidence>
<feature type="binding site" evidence="8">
    <location>
        <position position="304"/>
    </location>
    <ligand>
        <name>Zn(2+)</name>
        <dbReference type="ChEBI" id="CHEBI:29105"/>
        <label>2</label>
    </ligand>
</feature>
<keyword evidence="4" id="KW-0378">Hydrolase</keyword>
<dbReference type="Pfam" id="PF00245">
    <property type="entry name" value="Alk_phosphatase"/>
    <property type="match status" value="1"/>
</dbReference>
<evidence type="ECO:0000256" key="9">
    <source>
        <dbReference type="RuleBase" id="RU003946"/>
    </source>
</evidence>
<dbReference type="AlphaFoldDB" id="A0A1I5D0D9"/>
<dbReference type="Gene3D" id="3.40.720.10">
    <property type="entry name" value="Alkaline Phosphatase, subunit A"/>
    <property type="match status" value="1"/>
</dbReference>
<feature type="binding site" evidence="8">
    <location>
        <position position="266"/>
    </location>
    <ligand>
        <name>Zn(2+)</name>
        <dbReference type="ChEBI" id="CHEBI:29105"/>
        <label>2</label>
    </ligand>
</feature>
<feature type="binding site" evidence="8">
    <location>
        <position position="305"/>
    </location>
    <ligand>
        <name>Zn(2+)</name>
        <dbReference type="ChEBI" id="CHEBI:29105"/>
        <label>2</label>
    </ligand>
</feature>
<reference evidence="11 12" key="1">
    <citation type="submission" date="2016-10" db="EMBL/GenBank/DDBJ databases">
        <authorList>
            <person name="de Groot N.N."/>
        </authorList>
    </citation>
    <scope>NUCLEOTIDE SEQUENCE [LARGE SCALE GENOMIC DNA]</scope>
    <source>
        <strain evidence="11 12">DSM 17794</strain>
    </source>
</reference>
<sequence length="366" mass="39643">MKLFIRFIFLFSLLFSFSCETGTDKNSTSSNEEKEEINLPKNIIFMVGDGMGLTQITAGMIGNNNELNLEEFKHIGLIKTGSTSGLITDSAAGATAFSTGKKTYNGAIGVDADTTSIENILEIAGNGNYATGIIATSSITHATPASFYAHQPSRSMDEAIAMDMLSAPVDFFIGGGKDFFSKREDELNLLDSLSAKGFRVYDDVDSISGPFEDKIAAFIAAKQPESILEGRKDILPRATKKALDYFSDKENFFLQIEGSQIDWAGHANDSEGIIAEMIDFDQAIGEVLEFAKKDGNTLVIITADHETGGYSILGGDDEGNIEGAFSTDYHTATMVPVFAYGPGAENFKGIYENTAIFDKMLELLKR</sequence>
<keyword evidence="12" id="KW-1185">Reference proteome</keyword>
<gene>
    <name evidence="11" type="ORF">SAMN05660413_03105</name>
</gene>
<dbReference type="PANTHER" id="PTHR11596:SF5">
    <property type="entry name" value="ALKALINE PHOSPHATASE"/>
    <property type="match status" value="1"/>
</dbReference>
<accession>A0A1I5D0D9</accession>
<feature type="signal peptide" evidence="10">
    <location>
        <begin position="1"/>
        <end position="21"/>
    </location>
</feature>
<feature type="binding site" evidence="8">
    <location>
        <position position="49"/>
    </location>
    <ligand>
        <name>Zn(2+)</name>
        <dbReference type="ChEBI" id="CHEBI:29105"/>
        <label>2</label>
    </ligand>
</feature>
<dbReference type="GO" id="GO:0046872">
    <property type="term" value="F:metal ion binding"/>
    <property type="evidence" value="ECO:0007669"/>
    <property type="project" value="UniProtKB-KW"/>
</dbReference>
<dbReference type="GO" id="GO:0004035">
    <property type="term" value="F:alkaline phosphatase activity"/>
    <property type="evidence" value="ECO:0007669"/>
    <property type="project" value="TreeGrafter"/>
</dbReference>
<dbReference type="PANTHER" id="PTHR11596">
    <property type="entry name" value="ALKALINE PHOSPHATASE"/>
    <property type="match status" value="1"/>
</dbReference>